<organism evidence="1 2">
    <name type="scientific">Neotoma lepida</name>
    <name type="common">Desert woodrat</name>
    <dbReference type="NCBI Taxonomy" id="56216"/>
    <lineage>
        <taxon>Eukaryota</taxon>
        <taxon>Metazoa</taxon>
        <taxon>Chordata</taxon>
        <taxon>Craniata</taxon>
        <taxon>Vertebrata</taxon>
        <taxon>Euteleostomi</taxon>
        <taxon>Mammalia</taxon>
        <taxon>Eutheria</taxon>
        <taxon>Euarchontoglires</taxon>
        <taxon>Glires</taxon>
        <taxon>Rodentia</taxon>
        <taxon>Myomorpha</taxon>
        <taxon>Muroidea</taxon>
        <taxon>Cricetidae</taxon>
        <taxon>Neotominae</taxon>
        <taxon>Neotoma</taxon>
    </lineage>
</organism>
<reference evidence="1 2" key="1">
    <citation type="submission" date="2016-06" db="EMBL/GenBank/DDBJ databases">
        <title>The Draft Genome Sequence and Annotation of the Desert Woodrat Neotoma lepida.</title>
        <authorList>
            <person name="Campbell M."/>
            <person name="Oakeson K.F."/>
            <person name="Yandell M."/>
            <person name="Halpert J.R."/>
            <person name="Dearing D."/>
        </authorList>
    </citation>
    <scope>NUCLEOTIDE SEQUENCE [LARGE SCALE GENOMIC DNA]</scope>
    <source>
        <strain evidence="1">417</strain>
        <tissue evidence="1">Liver</tissue>
    </source>
</reference>
<accession>A0A1A6G0T0</accession>
<evidence type="ECO:0000313" key="1">
    <source>
        <dbReference type="EMBL" id="OBS59007.1"/>
    </source>
</evidence>
<evidence type="ECO:0000313" key="2">
    <source>
        <dbReference type="Proteomes" id="UP000092124"/>
    </source>
</evidence>
<sequence>MEELGCWKTPFFSPWILLNFLLDMCLNQMMLSM</sequence>
<name>A0A1A6G0T0_NEOLE</name>
<dbReference type="Proteomes" id="UP000092124">
    <property type="component" value="Unassembled WGS sequence"/>
</dbReference>
<dbReference type="EMBL" id="LZPO01109319">
    <property type="protein sequence ID" value="OBS59007.1"/>
    <property type="molecule type" value="Genomic_DNA"/>
</dbReference>
<gene>
    <name evidence="1" type="ORF">A6R68_09869</name>
</gene>
<proteinExistence type="predicted"/>
<dbReference type="AlphaFoldDB" id="A0A1A6G0T0"/>
<keyword evidence="2" id="KW-1185">Reference proteome</keyword>
<comment type="caution">
    <text evidence="1">The sequence shown here is derived from an EMBL/GenBank/DDBJ whole genome shotgun (WGS) entry which is preliminary data.</text>
</comment>
<protein>
    <submittedName>
        <fullName evidence="1">Uncharacterized protein</fullName>
    </submittedName>
</protein>